<dbReference type="Proteomes" id="UP000515123">
    <property type="component" value="Linkage group 22"/>
</dbReference>
<evidence type="ECO:0000256" key="1">
    <source>
        <dbReference type="SAM" id="MobiDB-lite"/>
    </source>
</evidence>
<dbReference type="GeneID" id="109727461"/>
<reference evidence="3" key="2">
    <citation type="submission" date="2025-08" db="UniProtKB">
        <authorList>
            <consortium name="RefSeq"/>
        </authorList>
    </citation>
    <scope>IDENTIFICATION</scope>
    <source>
        <tissue evidence="3">Leaf</tissue>
    </source>
</reference>
<protein>
    <submittedName>
        <fullName evidence="3">F-box/kelch-repeat protein SKIP25</fullName>
    </submittedName>
</protein>
<keyword evidence="2" id="KW-1185">Reference proteome</keyword>
<feature type="region of interest" description="Disordered" evidence="1">
    <location>
        <begin position="1"/>
        <end position="49"/>
    </location>
</feature>
<organism evidence="2 3">
    <name type="scientific">Ananas comosus</name>
    <name type="common">Pineapple</name>
    <name type="synonym">Ananas ananas</name>
    <dbReference type="NCBI Taxonomy" id="4615"/>
    <lineage>
        <taxon>Eukaryota</taxon>
        <taxon>Viridiplantae</taxon>
        <taxon>Streptophyta</taxon>
        <taxon>Embryophyta</taxon>
        <taxon>Tracheophyta</taxon>
        <taxon>Spermatophyta</taxon>
        <taxon>Magnoliopsida</taxon>
        <taxon>Liliopsida</taxon>
        <taxon>Poales</taxon>
        <taxon>Bromeliaceae</taxon>
        <taxon>Bromelioideae</taxon>
        <taxon>Ananas</taxon>
    </lineage>
</organism>
<dbReference type="AlphaFoldDB" id="A0A6P5GZA0"/>
<evidence type="ECO:0000313" key="3">
    <source>
        <dbReference type="RefSeq" id="XP_020113184.1"/>
    </source>
</evidence>
<proteinExistence type="predicted"/>
<accession>A0A6P5GZA0</accession>
<dbReference type="Gene3D" id="2.120.10.80">
    <property type="entry name" value="Kelch-type beta propeller"/>
    <property type="match status" value="1"/>
</dbReference>
<name>A0A6P5GZA0_ANACO</name>
<feature type="region of interest" description="Disordered" evidence="1">
    <location>
        <begin position="388"/>
        <end position="409"/>
    </location>
</feature>
<dbReference type="RefSeq" id="XP_020113184.1">
    <property type="nucleotide sequence ID" value="XM_020257595.1"/>
</dbReference>
<feature type="compositionally biased region" description="Pro residues" evidence="1">
    <location>
        <begin position="394"/>
        <end position="409"/>
    </location>
</feature>
<feature type="compositionally biased region" description="Low complexity" evidence="1">
    <location>
        <begin position="1"/>
        <end position="14"/>
    </location>
</feature>
<dbReference type="PANTHER" id="PTHR47590">
    <property type="entry name" value="F-BOX/KELCH-REPEAT PROTEIN SKIP25"/>
    <property type="match status" value="1"/>
</dbReference>
<gene>
    <name evidence="3" type="primary">LOC109727461</name>
</gene>
<dbReference type="PANTHER" id="PTHR47590:SF7">
    <property type="entry name" value="OS06G0711700 PROTEIN"/>
    <property type="match status" value="1"/>
</dbReference>
<reference evidence="2" key="1">
    <citation type="journal article" date="2015" name="Nat. Genet.">
        <title>The pineapple genome and the evolution of CAM photosynthesis.</title>
        <authorList>
            <person name="Ming R."/>
            <person name="VanBuren R."/>
            <person name="Wai C.M."/>
            <person name="Tang H."/>
            <person name="Schatz M.C."/>
            <person name="Bowers J.E."/>
            <person name="Lyons E."/>
            <person name="Wang M.L."/>
            <person name="Chen J."/>
            <person name="Biggers E."/>
            <person name="Zhang J."/>
            <person name="Huang L."/>
            <person name="Zhang L."/>
            <person name="Miao W."/>
            <person name="Zhang J."/>
            <person name="Ye Z."/>
            <person name="Miao C."/>
            <person name="Lin Z."/>
            <person name="Wang H."/>
            <person name="Zhou H."/>
            <person name="Yim W.C."/>
            <person name="Priest H.D."/>
            <person name="Zheng C."/>
            <person name="Woodhouse M."/>
            <person name="Edger P.P."/>
            <person name="Guyot R."/>
            <person name="Guo H.B."/>
            <person name="Guo H."/>
            <person name="Zheng G."/>
            <person name="Singh R."/>
            <person name="Sharma A."/>
            <person name="Min X."/>
            <person name="Zheng Y."/>
            <person name="Lee H."/>
            <person name="Gurtowski J."/>
            <person name="Sedlazeck F.J."/>
            <person name="Harkess A."/>
            <person name="McKain M.R."/>
            <person name="Liao Z."/>
            <person name="Fang J."/>
            <person name="Liu J."/>
            <person name="Zhang X."/>
            <person name="Zhang Q."/>
            <person name="Hu W."/>
            <person name="Qin Y."/>
            <person name="Wang K."/>
            <person name="Chen L.Y."/>
            <person name="Shirley N."/>
            <person name="Lin Y.R."/>
            <person name="Liu L.Y."/>
            <person name="Hernandez A.G."/>
            <person name="Wright C.L."/>
            <person name="Bulone V."/>
            <person name="Tuskan G.A."/>
            <person name="Heath K."/>
            <person name="Zee F."/>
            <person name="Moore P.H."/>
            <person name="Sunkar R."/>
            <person name="Leebens-Mack J.H."/>
            <person name="Mockler T."/>
            <person name="Bennetzen J.L."/>
            <person name="Freeling M."/>
            <person name="Sankoff D."/>
            <person name="Paterson A.H."/>
            <person name="Zhu X."/>
            <person name="Yang X."/>
            <person name="Smith J.A."/>
            <person name="Cushman J.C."/>
            <person name="Paull R.E."/>
            <person name="Yu Q."/>
        </authorList>
    </citation>
    <scope>NUCLEOTIDE SEQUENCE [LARGE SCALE GENOMIC DNA]</scope>
    <source>
        <strain evidence="2">cv. F153</strain>
    </source>
</reference>
<feature type="compositionally biased region" description="Acidic residues" evidence="1">
    <location>
        <begin position="37"/>
        <end position="47"/>
    </location>
</feature>
<dbReference type="InterPro" id="IPR015915">
    <property type="entry name" value="Kelch-typ_b-propeller"/>
</dbReference>
<dbReference type="SUPFAM" id="SSF117281">
    <property type="entry name" value="Kelch motif"/>
    <property type="match status" value="1"/>
</dbReference>
<evidence type="ECO:0000313" key="2">
    <source>
        <dbReference type="Proteomes" id="UP000515123"/>
    </source>
</evidence>
<sequence>MAASATSSESSSSSKRARIGSHLDHETPPRRKRAKEEEEEEEEEEEYQSLIPGLPDHLAQLCLAHLPPPLIFAVCRSWRRLLYAPSFPPFLSLYALLYADDEPNAVAFACFDPVAAAWVDLPPPPTPLLQQLPNPNPNSPNLGVLIRHPSFLSRRLPLQSVAAAGHLAVLAGSTAELLPALPRPLVFRPHPGPPRWLLGPAPPLGPRRWCAAGAAPGGGGVFLASGVGPRPHDPALARSAALWHPRDGAWAPLPPLRDGRFSRDAAEAVGARGKLCMVNLRGRGPKQGAVLDLRRRAWEPMPPGMLAGWSGPVAAAAGDDDDDDAEAAMYVVDEGAGALRAYDWGGDRWETLLDAPELLRGAAQVAAGGGRVCVVTGCGGAVLVVDVSSSSPEPGTPTPPPRTWVVEPPPGKRVLAVHVLPRMGRPES</sequence>
<dbReference type="OrthoDB" id="1899182at2759"/>